<evidence type="ECO:0000313" key="1">
    <source>
        <dbReference type="EMBL" id="MFD1525597.1"/>
    </source>
</evidence>
<dbReference type="Pfam" id="PF23922">
    <property type="entry name" value="DUF7261"/>
    <property type="match status" value="1"/>
</dbReference>
<comment type="caution">
    <text evidence="1">The sequence shown here is derived from an EMBL/GenBank/DDBJ whole genome shotgun (WGS) entry which is preliminary data.</text>
</comment>
<gene>
    <name evidence="1" type="ORF">ACFR9S_04665</name>
</gene>
<protein>
    <submittedName>
        <fullName evidence="1">Uncharacterized protein</fullName>
    </submittedName>
</protein>
<name>A0ABD6B4F6_9EURY</name>
<accession>A0ABD6B4F6</accession>
<sequence length="179" mass="18754">MSRETGVRGNDRGQTVLVAAAMLALALLPLGFAYLQLGYHEDVAASTAPETPGSETIRLLERAVYDAGGEAVGHPWQGRTGAVAQVNASLAPREREIEAAQVERGVAVRIERNGSAADAWATENCPSGAGRLFGDCDAIGGMVVQERAGETHLLAVAYDLRVVDDRGETALTVVVRADG</sequence>
<organism evidence="1 2">
    <name type="scientific">Halolamina salina</name>
    <dbReference type="NCBI Taxonomy" id="1220023"/>
    <lineage>
        <taxon>Archaea</taxon>
        <taxon>Methanobacteriati</taxon>
        <taxon>Methanobacteriota</taxon>
        <taxon>Stenosarchaea group</taxon>
        <taxon>Halobacteria</taxon>
        <taxon>Halobacteriales</taxon>
        <taxon>Haloferacaceae</taxon>
    </lineage>
</organism>
<keyword evidence="2" id="KW-1185">Reference proteome</keyword>
<dbReference type="EMBL" id="JBHUDH010000036">
    <property type="protein sequence ID" value="MFD1525597.1"/>
    <property type="molecule type" value="Genomic_DNA"/>
</dbReference>
<reference evidence="1 2" key="1">
    <citation type="journal article" date="2019" name="Int. J. Syst. Evol. Microbiol.">
        <title>The Global Catalogue of Microorganisms (GCM) 10K type strain sequencing project: providing services to taxonomists for standard genome sequencing and annotation.</title>
        <authorList>
            <consortium name="The Broad Institute Genomics Platform"/>
            <consortium name="The Broad Institute Genome Sequencing Center for Infectious Disease"/>
            <person name="Wu L."/>
            <person name="Ma J."/>
        </authorList>
    </citation>
    <scope>NUCLEOTIDE SEQUENCE [LARGE SCALE GENOMIC DNA]</scope>
    <source>
        <strain evidence="1 2">CGMCC 1.12285</strain>
    </source>
</reference>
<evidence type="ECO:0000313" key="2">
    <source>
        <dbReference type="Proteomes" id="UP001597111"/>
    </source>
</evidence>
<dbReference type="InterPro" id="IPR055685">
    <property type="entry name" value="DUF7261"/>
</dbReference>
<dbReference type="Proteomes" id="UP001597111">
    <property type="component" value="Unassembled WGS sequence"/>
</dbReference>
<proteinExistence type="predicted"/>
<dbReference type="AlphaFoldDB" id="A0ABD6B4F6"/>
<dbReference type="RefSeq" id="WP_379732025.1">
    <property type="nucleotide sequence ID" value="NZ_JBHSWZ010000186.1"/>
</dbReference>